<evidence type="ECO:0000256" key="5">
    <source>
        <dbReference type="ARBA" id="ARBA00022759"/>
    </source>
</evidence>
<evidence type="ECO:0000313" key="12">
    <source>
        <dbReference type="Proteomes" id="UP000434957"/>
    </source>
</evidence>
<reference evidence="11 12" key="1">
    <citation type="submission" date="2018-08" db="EMBL/GenBank/DDBJ databases">
        <title>Genomic investigation of the strawberry pathogen Phytophthora fragariae indicates pathogenicity is determined by transcriptional variation in three key races.</title>
        <authorList>
            <person name="Adams T.M."/>
            <person name="Armitage A.D."/>
            <person name="Sobczyk M.K."/>
            <person name="Bates H.J."/>
            <person name="Dunwell J.M."/>
            <person name="Nellist C.F."/>
            <person name="Harrison R.J."/>
        </authorList>
    </citation>
    <scope>NUCLEOTIDE SEQUENCE [LARGE SCALE GENOMIC DNA]</scope>
    <source>
        <strain evidence="11 12">SCRP333</strain>
    </source>
</reference>
<feature type="domain" description="Integrase catalytic" evidence="10">
    <location>
        <begin position="1135"/>
        <end position="1305"/>
    </location>
</feature>
<dbReference type="SUPFAM" id="SSF53098">
    <property type="entry name" value="Ribonuclease H-like"/>
    <property type="match status" value="1"/>
</dbReference>
<evidence type="ECO:0000259" key="9">
    <source>
        <dbReference type="PROSITE" id="PS50878"/>
    </source>
</evidence>
<feature type="region of interest" description="Disordered" evidence="8">
    <location>
        <begin position="633"/>
        <end position="676"/>
    </location>
</feature>
<keyword evidence="2" id="KW-0808">Transferase</keyword>
<dbReference type="InterPro" id="IPR043128">
    <property type="entry name" value="Rev_trsase/Diguanyl_cyclase"/>
</dbReference>
<evidence type="ECO:0000256" key="3">
    <source>
        <dbReference type="ARBA" id="ARBA00022695"/>
    </source>
</evidence>
<dbReference type="GO" id="GO:0006508">
    <property type="term" value="P:proteolysis"/>
    <property type="evidence" value="ECO:0007669"/>
    <property type="project" value="UniProtKB-KW"/>
</dbReference>
<dbReference type="Gene3D" id="3.30.70.270">
    <property type="match status" value="2"/>
</dbReference>
<feature type="region of interest" description="Disordered" evidence="8">
    <location>
        <begin position="1554"/>
        <end position="1585"/>
    </location>
</feature>
<feature type="region of interest" description="Disordered" evidence="8">
    <location>
        <begin position="813"/>
        <end position="998"/>
    </location>
</feature>
<dbReference type="Pfam" id="PF17917">
    <property type="entry name" value="RT_RNaseH"/>
    <property type="match status" value="1"/>
</dbReference>
<name>A0A6A4CJN9_9STRA</name>
<dbReference type="Proteomes" id="UP000434957">
    <property type="component" value="Unassembled WGS sequence"/>
</dbReference>
<feature type="domain" description="Reverse transcriptase" evidence="9">
    <location>
        <begin position="226"/>
        <end position="406"/>
    </location>
</feature>
<dbReference type="InterPro" id="IPR036397">
    <property type="entry name" value="RNaseH_sf"/>
</dbReference>
<dbReference type="EMBL" id="QXFT01002914">
    <property type="protein sequence ID" value="KAE9291543.1"/>
    <property type="molecule type" value="Genomic_DNA"/>
</dbReference>
<keyword evidence="1" id="KW-0645">Protease</keyword>
<dbReference type="GO" id="GO:0003964">
    <property type="term" value="F:RNA-directed DNA polymerase activity"/>
    <property type="evidence" value="ECO:0007669"/>
    <property type="project" value="UniProtKB-KW"/>
</dbReference>
<keyword evidence="12" id="KW-1185">Reference proteome</keyword>
<dbReference type="FunFam" id="3.10.10.10:FF:000007">
    <property type="entry name" value="Retrovirus-related Pol polyprotein from transposon 17.6-like Protein"/>
    <property type="match status" value="1"/>
</dbReference>
<dbReference type="Gene3D" id="3.30.420.10">
    <property type="entry name" value="Ribonuclease H-like superfamily/Ribonuclease H"/>
    <property type="match status" value="1"/>
</dbReference>
<feature type="compositionally biased region" description="Basic and acidic residues" evidence="8">
    <location>
        <begin position="639"/>
        <end position="650"/>
    </location>
</feature>
<dbReference type="PROSITE" id="PS50994">
    <property type="entry name" value="INTEGRASE"/>
    <property type="match status" value="1"/>
</dbReference>
<dbReference type="Gene3D" id="3.10.10.10">
    <property type="entry name" value="HIV Type 1 Reverse Transcriptase, subunit A, domain 1"/>
    <property type="match status" value="1"/>
</dbReference>
<dbReference type="InterPro" id="IPR041588">
    <property type="entry name" value="Integrase_H2C2"/>
</dbReference>
<dbReference type="SUPFAM" id="SSF56672">
    <property type="entry name" value="DNA/RNA polymerases"/>
    <property type="match status" value="1"/>
</dbReference>
<dbReference type="PROSITE" id="PS50878">
    <property type="entry name" value="RT_POL"/>
    <property type="match status" value="1"/>
</dbReference>
<evidence type="ECO:0000256" key="1">
    <source>
        <dbReference type="ARBA" id="ARBA00022670"/>
    </source>
</evidence>
<feature type="compositionally biased region" description="Basic and acidic residues" evidence="8">
    <location>
        <begin position="746"/>
        <end position="767"/>
    </location>
</feature>
<sequence>MDFENSEVRYSKGGRSVVIPFRTYDGVGRGRIAVVRMARRVQLDKCTVTPIEVAVTAKDGERGLFIPTQHTGAVMLAPTVTIVRNGKALVPAINANGEDSRLPAKKELGKWVPLDSDVTLLQMSGELRRDRVSAWLEELGESSDEPLENESEVNFGVEDQGSKQLIVKLLRVYRRLTADTGDCPPATALATEHHIDTGDAAPIMLKRRRQAQSEDAVIETNVRKMLAAGVIKEGDGAWGFPVVLVKKKDGEVRFCVDYRALNKVTRKNVYPLPRIDETLEALGGALLFSTLDLKAGYWQIKMAAKDQEKTAFTTKQGLYEFVRMPFGLTNAPSTFQRMMNSVLRGLTWVTCLVYLDDIIVYTKGGIERHVVELTCVLERLAEAGLTLKLKKCVFATRRMEYLGHELSSDGVRPLEPLVSAVREFPQPRDDVEVKRFVHLAGYYRRFIEGFGAIMAPMTKLLRKSVEWEWTEAQQTAFEYVKEVLTTKPLLIYPDFRLPFRVVTDASITGLGACLLEDQGHGWQPVAYASKVNSEMEAKYGITELECLAVVWSIKLFRPYLYGRKFTIVTDHSALNWLMTSPNLTGKLHRWALTLPEFDFEVEYRPGSTNVVADALSRAPTTAVVLAAVGRRRRAKQRPARSELSSREARGGGEASLATHEQQETGDRGGGGLDSVADDALSSDIAWSTTATAGSEAVISRSNSTVVVDGGHEKPAPVITRGNEQQPAPPTKSKQSAPAVVPSSMADRTRSSARRLDRSAGVDEKRVAEVPTGPRELGPRDPIRTPIVGVTPHSGLRSSTAVVDPAVAMTGNPAAVPAASKKRATRVQAAEKSTETSSAVSARLSRSEALRRTPAESREVRQDALLDVTVDGQQGSACSKMDTAGGVTRPTDGAGRTPPTPEPSRGTRATRVEPTTGEGDKPRPAAKDAVANRPRTKPLVSGGVGQTIKSAKRAPQATSADKPAARRTATEVTAAGRQQRPAQLIRGGDGRPTTAAGPVGNEVTQAQAEQRAGERAGQREHDLTLQLTDDEIISAQAKSSLVQRLVKAGMHGGLKVEVRHGLALIATAEGKRVILPPSLWAVVFKEAHDSVWTGHLRAPHTHARIAKVYWWPGLRSEVKQWVRGCQDCGSRKARPREVVPPLRSIRGGDVGDRWALDVAGPLPTKDGGPRYVIAAVEYVTRYVVAVAVKQHEAEHVAEFLMRHVVLKFGPFRELLTDGAPELTGKVIEKLVTMLQAQQVNPVPYRPQMIGLVERFHRTWKDCVATYMYEDEQRDWDVWLDFAVYAYNSGQHTTVKLSPNELMMGRQLKSPNELLRETSVAEAGEMTSYHQKLLQAMRSSYEIAERARTREQARQAKYYNRRTKQKRTLSPGDRVWMFRPPRGPTASKFVHQWVGPMRVIEPAGYDNFLVEREDTDGDAERHIVHVSFLETYYYPKALLKQAAADITEQVDHERADEETASPVRATMAQINAATAVRGRKPGGTERDITSSSSSSDPYGMQRELLPRTTGHNGSPLPSMIGFSRPTESWKTLWGKKACNGSVAQSGHVEAAAAKIARTDEEVHHRRRPMDAGYAGDEDENAGSDVRGTLKYLEAAGRVTSSGGEHCE</sequence>
<feature type="compositionally biased region" description="Low complexity" evidence="8">
    <location>
        <begin position="965"/>
        <end position="976"/>
    </location>
</feature>
<dbReference type="GO" id="GO:0004519">
    <property type="term" value="F:endonuclease activity"/>
    <property type="evidence" value="ECO:0007669"/>
    <property type="project" value="UniProtKB-KW"/>
</dbReference>
<protein>
    <recommendedName>
        <fullName evidence="13">Reverse transcriptase</fullName>
    </recommendedName>
</protein>
<keyword evidence="6" id="KW-0378">Hydrolase</keyword>
<accession>A0A6A4CJN9</accession>
<dbReference type="GO" id="GO:0008233">
    <property type="term" value="F:peptidase activity"/>
    <property type="evidence" value="ECO:0007669"/>
    <property type="project" value="UniProtKB-KW"/>
</dbReference>
<dbReference type="CDD" id="cd01647">
    <property type="entry name" value="RT_LTR"/>
    <property type="match status" value="1"/>
</dbReference>
<dbReference type="Gene3D" id="1.10.340.70">
    <property type="match status" value="1"/>
</dbReference>
<dbReference type="CDD" id="cd09274">
    <property type="entry name" value="RNase_HI_RT_Ty3"/>
    <property type="match status" value="1"/>
</dbReference>
<organism evidence="11 12">
    <name type="scientific">Phytophthora rubi</name>
    <dbReference type="NCBI Taxonomy" id="129364"/>
    <lineage>
        <taxon>Eukaryota</taxon>
        <taxon>Sar</taxon>
        <taxon>Stramenopiles</taxon>
        <taxon>Oomycota</taxon>
        <taxon>Peronosporomycetes</taxon>
        <taxon>Peronosporales</taxon>
        <taxon>Peronosporaceae</taxon>
        <taxon>Phytophthora</taxon>
    </lineage>
</organism>
<feature type="non-terminal residue" evidence="11">
    <location>
        <position position="1605"/>
    </location>
</feature>
<feature type="region of interest" description="Disordered" evidence="8">
    <location>
        <begin position="1475"/>
        <end position="1500"/>
    </location>
</feature>
<evidence type="ECO:0000313" key="11">
    <source>
        <dbReference type="EMBL" id="KAE9291543.1"/>
    </source>
</evidence>
<dbReference type="Pfam" id="PF17921">
    <property type="entry name" value="Integrase_H2C2"/>
    <property type="match status" value="1"/>
</dbReference>
<gene>
    <name evidence="11" type="ORF">PR003_g25004</name>
</gene>
<dbReference type="InterPro" id="IPR001584">
    <property type="entry name" value="Integrase_cat-core"/>
</dbReference>
<evidence type="ECO:0000256" key="6">
    <source>
        <dbReference type="ARBA" id="ARBA00022801"/>
    </source>
</evidence>
<comment type="caution">
    <text evidence="11">The sequence shown here is derived from an EMBL/GenBank/DDBJ whole genome shotgun (WGS) entry which is preliminary data.</text>
</comment>
<evidence type="ECO:0000256" key="2">
    <source>
        <dbReference type="ARBA" id="ARBA00022679"/>
    </source>
</evidence>
<evidence type="ECO:0008006" key="13">
    <source>
        <dbReference type="Google" id="ProtNLM"/>
    </source>
</evidence>
<keyword evidence="5" id="KW-0255">Endonuclease</keyword>
<dbReference type="PANTHER" id="PTHR37984">
    <property type="entry name" value="PROTEIN CBG26694"/>
    <property type="match status" value="1"/>
</dbReference>
<dbReference type="Pfam" id="PF00078">
    <property type="entry name" value="RVT_1"/>
    <property type="match status" value="1"/>
</dbReference>
<evidence type="ECO:0000259" key="10">
    <source>
        <dbReference type="PROSITE" id="PS50994"/>
    </source>
</evidence>
<dbReference type="FunFam" id="3.30.70.270:FF:000020">
    <property type="entry name" value="Transposon Tf2-6 polyprotein-like Protein"/>
    <property type="match status" value="1"/>
</dbReference>
<dbReference type="InterPro" id="IPR043502">
    <property type="entry name" value="DNA/RNA_pol_sf"/>
</dbReference>
<feature type="region of interest" description="Disordered" evidence="8">
    <location>
        <begin position="703"/>
        <end position="796"/>
    </location>
</feature>
<keyword evidence="3" id="KW-0548">Nucleotidyltransferase</keyword>
<dbReference type="InterPro" id="IPR012337">
    <property type="entry name" value="RNaseH-like_sf"/>
</dbReference>
<feature type="compositionally biased region" description="Basic and acidic residues" evidence="8">
    <location>
        <begin position="844"/>
        <end position="863"/>
    </location>
</feature>
<dbReference type="GO" id="GO:0015074">
    <property type="term" value="P:DNA integration"/>
    <property type="evidence" value="ECO:0007669"/>
    <property type="project" value="InterPro"/>
</dbReference>
<keyword evidence="7" id="KW-0695">RNA-directed DNA polymerase</keyword>
<evidence type="ECO:0000256" key="4">
    <source>
        <dbReference type="ARBA" id="ARBA00022722"/>
    </source>
</evidence>
<feature type="compositionally biased region" description="Polar residues" evidence="8">
    <location>
        <begin position="721"/>
        <end position="735"/>
    </location>
</feature>
<evidence type="ECO:0000256" key="8">
    <source>
        <dbReference type="SAM" id="MobiDB-lite"/>
    </source>
</evidence>
<dbReference type="GO" id="GO:0003676">
    <property type="term" value="F:nucleic acid binding"/>
    <property type="evidence" value="ECO:0007669"/>
    <property type="project" value="InterPro"/>
</dbReference>
<dbReference type="InterPro" id="IPR050951">
    <property type="entry name" value="Retrovirus_Pol_polyprotein"/>
</dbReference>
<dbReference type="PANTHER" id="PTHR37984:SF5">
    <property type="entry name" value="PROTEIN NYNRIN-LIKE"/>
    <property type="match status" value="1"/>
</dbReference>
<dbReference type="InterPro" id="IPR000477">
    <property type="entry name" value="RT_dom"/>
</dbReference>
<evidence type="ECO:0000256" key="7">
    <source>
        <dbReference type="ARBA" id="ARBA00022918"/>
    </source>
</evidence>
<proteinExistence type="predicted"/>
<dbReference type="InterPro" id="IPR041373">
    <property type="entry name" value="RT_RNaseH"/>
</dbReference>
<dbReference type="FunFam" id="3.10.20.370:FF:000001">
    <property type="entry name" value="Retrovirus-related Pol polyprotein from transposon 17.6-like protein"/>
    <property type="match status" value="1"/>
</dbReference>
<keyword evidence="4" id="KW-0540">Nuclease</keyword>